<comment type="caution">
    <text evidence="3">The sequence shown here is derived from an EMBL/GenBank/DDBJ whole genome shotgun (WGS) entry which is preliminary data.</text>
</comment>
<protein>
    <submittedName>
        <fullName evidence="3">Uncharacterized protein</fullName>
    </submittedName>
</protein>
<keyword evidence="2" id="KW-1133">Transmembrane helix</keyword>
<accession>A0A7C8HYB6</accession>
<gene>
    <name evidence="3" type="ORF">BDV95DRAFT_613052</name>
</gene>
<feature type="region of interest" description="Disordered" evidence="1">
    <location>
        <begin position="80"/>
        <end position="105"/>
    </location>
</feature>
<dbReference type="AlphaFoldDB" id="A0A7C8HYB6"/>
<keyword evidence="2" id="KW-0812">Transmembrane</keyword>
<proteinExistence type="predicted"/>
<dbReference type="Proteomes" id="UP000481861">
    <property type="component" value="Unassembled WGS sequence"/>
</dbReference>
<evidence type="ECO:0000313" key="4">
    <source>
        <dbReference type="Proteomes" id="UP000481861"/>
    </source>
</evidence>
<name>A0A7C8HYB6_9PLEO</name>
<evidence type="ECO:0000256" key="2">
    <source>
        <dbReference type="SAM" id="Phobius"/>
    </source>
</evidence>
<reference evidence="3 4" key="1">
    <citation type="submission" date="2020-01" db="EMBL/GenBank/DDBJ databases">
        <authorList>
            <consortium name="DOE Joint Genome Institute"/>
            <person name="Haridas S."/>
            <person name="Albert R."/>
            <person name="Binder M."/>
            <person name="Bloem J."/>
            <person name="Labutti K."/>
            <person name="Salamov A."/>
            <person name="Andreopoulos B."/>
            <person name="Baker S.E."/>
            <person name="Barry K."/>
            <person name="Bills G."/>
            <person name="Bluhm B.H."/>
            <person name="Cannon C."/>
            <person name="Castanera R."/>
            <person name="Culley D.E."/>
            <person name="Daum C."/>
            <person name="Ezra D."/>
            <person name="Gonzalez J.B."/>
            <person name="Henrissat B."/>
            <person name="Kuo A."/>
            <person name="Liang C."/>
            <person name="Lipzen A."/>
            <person name="Lutzoni F."/>
            <person name="Magnuson J."/>
            <person name="Mondo S."/>
            <person name="Nolan M."/>
            <person name="Ohm R."/>
            <person name="Pangilinan J."/>
            <person name="Park H.-J.H."/>
            <person name="Ramirez L."/>
            <person name="Alfaro M."/>
            <person name="Sun H."/>
            <person name="Tritt A."/>
            <person name="Yoshinaga Y."/>
            <person name="Zwiers L.-H.L."/>
            <person name="Turgeon B.G."/>
            <person name="Goodwin S.B."/>
            <person name="Spatafora J.W."/>
            <person name="Crous P.W."/>
            <person name="Grigoriev I.V."/>
        </authorList>
    </citation>
    <scope>NUCLEOTIDE SEQUENCE [LARGE SCALE GENOMIC DNA]</scope>
    <source>
        <strain evidence="3 4">CBS 611.86</strain>
    </source>
</reference>
<evidence type="ECO:0000313" key="3">
    <source>
        <dbReference type="EMBL" id="KAF2864889.1"/>
    </source>
</evidence>
<keyword evidence="4" id="KW-1185">Reference proteome</keyword>
<dbReference type="EMBL" id="JAADJZ010000038">
    <property type="protein sequence ID" value="KAF2864889.1"/>
    <property type="molecule type" value="Genomic_DNA"/>
</dbReference>
<feature type="transmembrane region" description="Helical" evidence="2">
    <location>
        <begin position="49"/>
        <end position="69"/>
    </location>
</feature>
<sequence>MFEQLRPRRVEVERRANVDGDFLKGWDADAFDTLKFSYGLTGVDQVGNFLWVDTFLYMLAGMAICLLVLRIANMWWRPQSPSVSNEQPLTARTSSRQITQVGGRG</sequence>
<keyword evidence="2" id="KW-0472">Membrane</keyword>
<organism evidence="3 4">
    <name type="scientific">Massariosphaeria phaeospora</name>
    <dbReference type="NCBI Taxonomy" id="100035"/>
    <lineage>
        <taxon>Eukaryota</taxon>
        <taxon>Fungi</taxon>
        <taxon>Dikarya</taxon>
        <taxon>Ascomycota</taxon>
        <taxon>Pezizomycotina</taxon>
        <taxon>Dothideomycetes</taxon>
        <taxon>Pleosporomycetidae</taxon>
        <taxon>Pleosporales</taxon>
        <taxon>Pleosporales incertae sedis</taxon>
        <taxon>Massariosphaeria</taxon>
    </lineage>
</organism>
<evidence type="ECO:0000256" key="1">
    <source>
        <dbReference type="SAM" id="MobiDB-lite"/>
    </source>
</evidence>